<reference evidence="2" key="1">
    <citation type="submission" date="2017-12" db="EMBL/GenBank/DDBJ databases">
        <title>High-resolution comparative analysis of great ape genomes.</title>
        <authorList>
            <person name="Pollen A."/>
            <person name="Hastie A."/>
            <person name="Hormozdiari F."/>
            <person name="Dougherty M."/>
            <person name="Liu R."/>
            <person name="Chaisson M."/>
            <person name="Hoppe E."/>
            <person name="Hill C."/>
            <person name="Pang A."/>
            <person name="Hillier L."/>
            <person name="Baker C."/>
            <person name="Armstrong J."/>
            <person name="Shendure J."/>
            <person name="Paten B."/>
            <person name="Wilson R."/>
            <person name="Chao H."/>
            <person name="Schneider V."/>
            <person name="Ventura M."/>
            <person name="Kronenberg Z."/>
            <person name="Murali S."/>
            <person name="Gordon D."/>
            <person name="Cantsilieris S."/>
            <person name="Munson K."/>
            <person name="Nelson B."/>
            <person name="Raja A."/>
            <person name="Underwood J."/>
            <person name="Diekhans M."/>
            <person name="Fiddes I."/>
            <person name="Haussler D."/>
            <person name="Eichler E."/>
        </authorList>
    </citation>
    <scope>NUCLEOTIDE SEQUENCE [LARGE SCALE GENOMIC DNA]</scope>
    <source>
        <strain evidence="2">Susie</strain>
    </source>
</reference>
<accession>A0A2J8T9R8</accession>
<feature type="region of interest" description="Disordered" evidence="1">
    <location>
        <begin position="66"/>
        <end position="131"/>
    </location>
</feature>
<dbReference type="PRINTS" id="PR02045">
    <property type="entry name" value="F138DOMAIN"/>
</dbReference>
<dbReference type="AlphaFoldDB" id="A0A2J8T9R8"/>
<name>A0A2J8T9R8_PONAB</name>
<comment type="caution">
    <text evidence="2">The sequence shown here is derived from an EMBL/GenBank/DDBJ whole genome shotgun (WGS) entry which is preliminary data.</text>
</comment>
<evidence type="ECO:0000256" key="1">
    <source>
        <dbReference type="SAM" id="MobiDB-lite"/>
    </source>
</evidence>
<protein>
    <submittedName>
        <fullName evidence="2">DNAAF1 isoform 5</fullName>
    </submittedName>
</protein>
<sequence>NICFPKIEVISSLSDDSDPELDYTSLPVLENLPTDTLSNIFAVSKDTSKVARVPFTDIFKKEAKRDLEIRKQDTKSPRPLIQELSDEDPSGQPLMPPTCQRDAAPVTSSGDGDSDFLAASSPETGSHHVDQAGLELLTSGDLFASASQSAGITVPTERTTTPSETCVGVAQPSPALPTWDLAAFPAPKAS</sequence>
<gene>
    <name evidence="2" type="ORF">CR201_G0036821</name>
</gene>
<dbReference type="EMBL" id="NDHI03003514">
    <property type="protein sequence ID" value="PNJ29762.1"/>
    <property type="molecule type" value="Genomic_DNA"/>
</dbReference>
<organism evidence="2">
    <name type="scientific">Pongo abelii</name>
    <name type="common">Sumatran orangutan</name>
    <name type="synonym">Pongo pygmaeus abelii</name>
    <dbReference type="NCBI Taxonomy" id="9601"/>
    <lineage>
        <taxon>Eukaryota</taxon>
        <taxon>Metazoa</taxon>
        <taxon>Chordata</taxon>
        <taxon>Craniata</taxon>
        <taxon>Vertebrata</taxon>
        <taxon>Euteleostomi</taxon>
        <taxon>Mammalia</taxon>
        <taxon>Eutheria</taxon>
        <taxon>Euarchontoglires</taxon>
        <taxon>Primates</taxon>
        <taxon>Haplorrhini</taxon>
        <taxon>Catarrhini</taxon>
        <taxon>Hominidae</taxon>
        <taxon>Pongo</taxon>
    </lineage>
</organism>
<feature type="non-terminal residue" evidence="2">
    <location>
        <position position="1"/>
    </location>
</feature>
<evidence type="ECO:0000313" key="2">
    <source>
        <dbReference type="EMBL" id="PNJ29762.1"/>
    </source>
</evidence>
<feature type="compositionally biased region" description="Basic and acidic residues" evidence="1">
    <location>
        <begin position="66"/>
        <end position="76"/>
    </location>
</feature>
<proteinExistence type="predicted"/>